<gene>
    <name evidence="2" type="ORF">HUT05_13550</name>
</gene>
<reference evidence="2 3" key="1">
    <citation type="submission" date="2020-06" db="EMBL/GenBank/DDBJ databases">
        <title>Genome mining for natural products.</title>
        <authorList>
            <person name="Zhang B."/>
            <person name="Shi J."/>
            <person name="Ge H."/>
        </authorList>
    </citation>
    <scope>NUCLEOTIDE SEQUENCE [LARGE SCALE GENOMIC DNA]</scope>
    <source>
        <strain evidence="2 3">NA02069</strain>
    </source>
</reference>
<keyword evidence="3" id="KW-1185">Reference proteome</keyword>
<evidence type="ECO:0000313" key="2">
    <source>
        <dbReference type="EMBL" id="QKZ18295.1"/>
    </source>
</evidence>
<protein>
    <submittedName>
        <fullName evidence="2">Uncharacterized protein</fullName>
    </submittedName>
</protein>
<organism evidence="2 3">
    <name type="scientific">Streptomyces chartreusis</name>
    <dbReference type="NCBI Taxonomy" id="1969"/>
    <lineage>
        <taxon>Bacteria</taxon>
        <taxon>Bacillati</taxon>
        <taxon>Actinomycetota</taxon>
        <taxon>Actinomycetes</taxon>
        <taxon>Kitasatosporales</taxon>
        <taxon>Streptomycetaceae</taxon>
        <taxon>Streptomyces</taxon>
    </lineage>
</organism>
<accession>A0A7H8T469</accession>
<dbReference type="AlphaFoldDB" id="A0A7H8T469"/>
<dbReference type="Proteomes" id="UP000509418">
    <property type="component" value="Chromosome"/>
</dbReference>
<feature type="signal peptide" evidence="1">
    <location>
        <begin position="1"/>
        <end position="24"/>
    </location>
</feature>
<dbReference type="EMBL" id="CP056041">
    <property type="protein sequence ID" value="QKZ18295.1"/>
    <property type="molecule type" value="Genomic_DNA"/>
</dbReference>
<keyword evidence="1" id="KW-0732">Signal</keyword>
<name>A0A7H8T469_STRCX</name>
<evidence type="ECO:0000313" key="3">
    <source>
        <dbReference type="Proteomes" id="UP000509418"/>
    </source>
</evidence>
<feature type="chain" id="PRO_5038690842" evidence="1">
    <location>
        <begin position="25"/>
        <end position="241"/>
    </location>
</feature>
<sequence length="241" mass="25620">MIGSLLGLFGVLALLGGGALAAHAYSNSQQTIANPEYGEAIWSDEAADRIFPDTLGGRDGRLGDLTNPKYAYWRRLGISPETSCSKGLTAKTLAGAQKLGCKSVLRATYIDPTGDTVATVALVVLPGDESKKQELAQAYEGMENEGAVAPYAVPRTPAAGWKKLGRNGSALISVYGDHLPYAVAVTTGAVNGRLAGNLPREWAEDDVEVMTDRESWYAEAEVLARMFELHMNDLQLGGTES</sequence>
<evidence type="ECO:0000256" key="1">
    <source>
        <dbReference type="SAM" id="SignalP"/>
    </source>
</evidence>
<dbReference type="RefSeq" id="WP_163016796.1">
    <property type="nucleotide sequence ID" value="NZ_CBDRGH010000017.1"/>
</dbReference>
<proteinExistence type="predicted"/>